<dbReference type="AlphaFoldDB" id="X0XHW1"/>
<evidence type="ECO:0000313" key="1">
    <source>
        <dbReference type="EMBL" id="GAG24521.1"/>
    </source>
</evidence>
<organism evidence="1">
    <name type="scientific">marine sediment metagenome</name>
    <dbReference type="NCBI Taxonomy" id="412755"/>
    <lineage>
        <taxon>unclassified sequences</taxon>
        <taxon>metagenomes</taxon>
        <taxon>ecological metagenomes</taxon>
    </lineage>
</organism>
<name>X0XHW1_9ZZZZ</name>
<dbReference type="EMBL" id="BARS01037280">
    <property type="protein sequence ID" value="GAG24521.1"/>
    <property type="molecule type" value="Genomic_DNA"/>
</dbReference>
<comment type="caution">
    <text evidence="1">The sequence shown here is derived from an EMBL/GenBank/DDBJ whole genome shotgun (WGS) entry which is preliminary data.</text>
</comment>
<sequence>MTDSEPSPRGLVKRFKRVLQPEKKVRGEPRKQEPESVVTAKAILNSTKLTEAASYWSGLPANREYYDERELKKIYDMVREKGGEPAAHSFANMVIDMPSLAPSNLVRAFISLA</sequence>
<accession>X0XHW1</accession>
<gene>
    <name evidence="1" type="ORF">S01H1_57176</name>
</gene>
<reference evidence="1" key="1">
    <citation type="journal article" date="2014" name="Front. Microbiol.">
        <title>High frequency of phylogenetically diverse reductive dehalogenase-homologous genes in deep subseafloor sedimentary metagenomes.</title>
        <authorList>
            <person name="Kawai M."/>
            <person name="Futagami T."/>
            <person name="Toyoda A."/>
            <person name="Takaki Y."/>
            <person name="Nishi S."/>
            <person name="Hori S."/>
            <person name="Arai W."/>
            <person name="Tsubouchi T."/>
            <person name="Morono Y."/>
            <person name="Uchiyama I."/>
            <person name="Ito T."/>
            <person name="Fujiyama A."/>
            <person name="Inagaki F."/>
            <person name="Takami H."/>
        </authorList>
    </citation>
    <scope>NUCLEOTIDE SEQUENCE</scope>
    <source>
        <strain evidence="1">Expedition CK06-06</strain>
    </source>
</reference>
<proteinExistence type="predicted"/>
<feature type="non-terminal residue" evidence="1">
    <location>
        <position position="113"/>
    </location>
</feature>
<protein>
    <submittedName>
        <fullName evidence="1">Uncharacterized protein</fullName>
    </submittedName>
</protein>